<evidence type="ECO:0000313" key="3">
    <source>
        <dbReference type="EMBL" id="ODV62868.1"/>
    </source>
</evidence>
<feature type="domain" description="Mso1 N-terminal" evidence="2">
    <location>
        <begin position="22"/>
        <end position="61"/>
    </location>
</feature>
<protein>
    <recommendedName>
        <fullName evidence="2">Mso1 N-terminal domain-containing protein</fullName>
    </recommendedName>
</protein>
<feature type="compositionally biased region" description="Polar residues" evidence="1">
    <location>
        <begin position="72"/>
        <end position="104"/>
    </location>
</feature>
<feature type="compositionally biased region" description="Polar residues" evidence="1">
    <location>
        <begin position="152"/>
        <end position="168"/>
    </location>
</feature>
<feature type="region of interest" description="Disordered" evidence="1">
    <location>
        <begin position="122"/>
        <end position="168"/>
    </location>
</feature>
<organism evidence="3 4">
    <name type="scientific">Ascoidea rubescens DSM 1968</name>
    <dbReference type="NCBI Taxonomy" id="1344418"/>
    <lineage>
        <taxon>Eukaryota</taxon>
        <taxon>Fungi</taxon>
        <taxon>Dikarya</taxon>
        <taxon>Ascomycota</taxon>
        <taxon>Saccharomycotina</taxon>
        <taxon>Saccharomycetes</taxon>
        <taxon>Ascoideaceae</taxon>
        <taxon>Ascoidea</taxon>
    </lineage>
</organism>
<evidence type="ECO:0000313" key="4">
    <source>
        <dbReference type="Proteomes" id="UP000095038"/>
    </source>
</evidence>
<evidence type="ECO:0000259" key="2">
    <source>
        <dbReference type="Pfam" id="PF14475"/>
    </source>
</evidence>
<dbReference type="RefSeq" id="XP_020049175.1">
    <property type="nucleotide sequence ID" value="XM_020192639.1"/>
</dbReference>
<reference evidence="4" key="1">
    <citation type="submission" date="2016-05" db="EMBL/GenBank/DDBJ databases">
        <title>Comparative genomics of biotechnologically important yeasts.</title>
        <authorList>
            <consortium name="DOE Joint Genome Institute"/>
            <person name="Riley R."/>
            <person name="Haridas S."/>
            <person name="Wolfe K.H."/>
            <person name="Lopes M.R."/>
            <person name="Hittinger C.T."/>
            <person name="Goker M."/>
            <person name="Salamov A."/>
            <person name="Wisecaver J."/>
            <person name="Long T.M."/>
            <person name="Aerts A.L."/>
            <person name="Barry K."/>
            <person name="Choi C."/>
            <person name="Clum A."/>
            <person name="Coughlan A.Y."/>
            <person name="Deshpande S."/>
            <person name="Douglass A.P."/>
            <person name="Hanson S.J."/>
            <person name="Klenk H.-P."/>
            <person name="Labutti K."/>
            <person name="Lapidus A."/>
            <person name="Lindquist E."/>
            <person name="Lipzen A."/>
            <person name="Meier-Kolthoff J.P."/>
            <person name="Ohm R.A."/>
            <person name="Otillar R.P."/>
            <person name="Pangilinan J."/>
            <person name="Peng Y."/>
            <person name="Rokas A."/>
            <person name="Rosa C.A."/>
            <person name="Scheuner C."/>
            <person name="Sibirny A.A."/>
            <person name="Slot J.C."/>
            <person name="Stielow J.B."/>
            <person name="Sun H."/>
            <person name="Kurtzman C.P."/>
            <person name="Blackwell M."/>
            <person name="Grigoriev I.V."/>
            <person name="Jeffries T.W."/>
        </authorList>
    </citation>
    <scope>NUCLEOTIDE SEQUENCE [LARGE SCALE GENOMIC DNA]</scope>
    <source>
        <strain evidence="4">DSM 1968</strain>
    </source>
</reference>
<dbReference type="GeneID" id="30966275"/>
<sequence length="216" mass="24741">MSSTKIEWSSKFKNIKRPSINFKNPISSKEKDGNTENKTVVHKSLINYYIKNQNSQFPQWLVENDEKHNINSFSPTSSITTVSSNDTFSNRPPTSNYNRNSKNRFSYERTLTPASASLQSLYTKNSSSTISSNNSPSQGQGQGQYQFTQQSTHAFSQQNPDNSNNRYSTSSLQFKEKFMGQRNRQSFQLDSYSYNSRSTEKQLSSKIKASWSLLKK</sequence>
<dbReference type="AlphaFoldDB" id="A0A1D2VMM5"/>
<evidence type="ECO:0000256" key="1">
    <source>
        <dbReference type="SAM" id="MobiDB-lite"/>
    </source>
</evidence>
<proteinExistence type="predicted"/>
<dbReference type="Proteomes" id="UP000095038">
    <property type="component" value="Unassembled WGS sequence"/>
</dbReference>
<keyword evidence="4" id="KW-1185">Reference proteome</keyword>
<dbReference type="InterPro" id="IPR028095">
    <property type="entry name" value="Mso1_N_dom"/>
</dbReference>
<dbReference type="InParanoid" id="A0A1D2VMM5"/>
<dbReference type="Pfam" id="PF14475">
    <property type="entry name" value="Mso1_Sec1_bdg"/>
    <property type="match status" value="1"/>
</dbReference>
<name>A0A1D2VMM5_9ASCO</name>
<dbReference type="EMBL" id="KV454476">
    <property type="protein sequence ID" value="ODV62868.1"/>
    <property type="molecule type" value="Genomic_DNA"/>
</dbReference>
<accession>A0A1D2VMM5</accession>
<feature type="compositionally biased region" description="Low complexity" evidence="1">
    <location>
        <begin position="125"/>
        <end position="151"/>
    </location>
</feature>
<gene>
    <name evidence="3" type="ORF">ASCRUDRAFT_74322</name>
</gene>
<feature type="region of interest" description="Disordered" evidence="1">
    <location>
        <begin position="72"/>
        <end position="105"/>
    </location>
</feature>
<dbReference type="OrthoDB" id="4094515at2759"/>